<dbReference type="InterPro" id="IPR017941">
    <property type="entry name" value="Rieske_2Fe-2S"/>
</dbReference>
<keyword evidence="4" id="KW-0411">Iron-sulfur</keyword>
<keyword evidence="1" id="KW-0001">2Fe-2S</keyword>
<dbReference type="CDD" id="cd03467">
    <property type="entry name" value="Rieske"/>
    <property type="match status" value="1"/>
</dbReference>
<evidence type="ECO:0000256" key="4">
    <source>
        <dbReference type="ARBA" id="ARBA00023014"/>
    </source>
</evidence>
<dbReference type="GO" id="GO:0051537">
    <property type="term" value="F:2 iron, 2 sulfur cluster binding"/>
    <property type="evidence" value="ECO:0007669"/>
    <property type="project" value="UniProtKB-KW"/>
</dbReference>
<comment type="caution">
    <text evidence="6">The sequence shown here is derived from an EMBL/GenBank/DDBJ whole genome shotgun (WGS) entry which is preliminary data.</text>
</comment>
<dbReference type="InterPro" id="IPR029032">
    <property type="entry name" value="AhpD-like"/>
</dbReference>
<keyword evidence="3" id="KW-0408">Iron</keyword>
<dbReference type="Gene3D" id="2.102.10.10">
    <property type="entry name" value="Rieske [2Fe-2S] iron-sulphur domain"/>
    <property type="match status" value="1"/>
</dbReference>
<feature type="domain" description="Rieske" evidence="5">
    <location>
        <begin position="110"/>
        <end position="203"/>
    </location>
</feature>
<dbReference type="SUPFAM" id="SSF50022">
    <property type="entry name" value="ISP domain"/>
    <property type="match status" value="1"/>
</dbReference>
<evidence type="ECO:0000259" key="5">
    <source>
        <dbReference type="PROSITE" id="PS51296"/>
    </source>
</evidence>
<evidence type="ECO:0000313" key="6">
    <source>
        <dbReference type="EMBL" id="OGH01535.1"/>
    </source>
</evidence>
<dbReference type="GO" id="GO:0046872">
    <property type="term" value="F:metal ion binding"/>
    <property type="evidence" value="ECO:0007669"/>
    <property type="project" value="UniProtKB-KW"/>
</dbReference>
<dbReference type="EMBL" id="MFNF01000033">
    <property type="protein sequence ID" value="OGH01535.1"/>
    <property type="molecule type" value="Genomic_DNA"/>
</dbReference>
<evidence type="ECO:0000256" key="1">
    <source>
        <dbReference type="ARBA" id="ARBA00022714"/>
    </source>
</evidence>
<dbReference type="PROSITE" id="PS51296">
    <property type="entry name" value="RIESKE"/>
    <property type="match status" value="1"/>
</dbReference>
<evidence type="ECO:0000256" key="3">
    <source>
        <dbReference type="ARBA" id="ARBA00023004"/>
    </source>
</evidence>
<sequence>MSKRLNYLAKARPEAATAYLTFLKESGKYLDDKTRFLISVVTKVVAGTAPGLKQYVPHAMRCGASPNEIIDAVLMALPVAGLPKVLDALDQLQEIDPAFLIDNLFKEPEWYEVGPINDFPKDQLVARDIEGYGILVYNGPELKVYDRKCPHLGNRLPQNCDGNTMTCPSHKWSFDLPTGQVVDIGGRDLHTVPFEIENGVLRVQLLILK</sequence>
<evidence type="ECO:0000256" key="2">
    <source>
        <dbReference type="ARBA" id="ARBA00022723"/>
    </source>
</evidence>
<keyword evidence="2" id="KW-0479">Metal-binding</keyword>
<accession>A0A1F6GTR3</accession>
<protein>
    <recommendedName>
        <fullName evidence="5">Rieske domain-containing protein</fullName>
    </recommendedName>
</protein>
<dbReference type="Gene3D" id="1.20.1290.10">
    <property type="entry name" value="AhpD-like"/>
    <property type="match status" value="1"/>
</dbReference>
<dbReference type="Pfam" id="PF02627">
    <property type="entry name" value="CMD"/>
    <property type="match status" value="1"/>
</dbReference>
<dbReference type="InterPro" id="IPR003779">
    <property type="entry name" value="CMD-like"/>
</dbReference>
<dbReference type="InterPro" id="IPR036922">
    <property type="entry name" value="Rieske_2Fe-2S_sf"/>
</dbReference>
<organism evidence="6 7">
    <name type="scientific">Candidatus Lambdaproteobacteria bacterium RIFOXYD2_FULL_56_26</name>
    <dbReference type="NCBI Taxonomy" id="1817773"/>
    <lineage>
        <taxon>Bacteria</taxon>
        <taxon>Pseudomonadati</taxon>
        <taxon>Pseudomonadota</taxon>
        <taxon>Candidatus Lambdaproteobacteria</taxon>
    </lineage>
</organism>
<dbReference type="Pfam" id="PF00355">
    <property type="entry name" value="Rieske"/>
    <property type="match status" value="1"/>
</dbReference>
<dbReference type="AlphaFoldDB" id="A0A1F6GTR3"/>
<dbReference type="GO" id="GO:0051920">
    <property type="term" value="F:peroxiredoxin activity"/>
    <property type="evidence" value="ECO:0007669"/>
    <property type="project" value="InterPro"/>
</dbReference>
<dbReference type="Proteomes" id="UP000177583">
    <property type="component" value="Unassembled WGS sequence"/>
</dbReference>
<gene>
    <name evidence="6" type="ORF">A2557_13970</name>
</gene>
<name>A0A1F6GTR3_9PROT</name>
<dbReference type="SUPFAM" id="SSF69118">
    <property type="entry name" value="AhpD-like"/>
    <property type="match status" value="1"/>
</dbReference>
<proteinExistence type="predicted"/>
<evidence type="ECO:0000313" key="7">
    <source>
        <dbReference type="Proteomes" id="UP000177583"/>
    </source>
</evidence>
<reference evidence="6 7" key="1">
    <citation type="journal article" date="2016" name="Nat. Commun.">
        <title>Thousands of microbial genomes shed light on interconnected biogeochemical processes in an aquifer system.</title>
        <authorList>
            <person name="Anantharaman K."/>
            <person name="Brown C.T."/>
            <person name="Hug L.A."/>
            <person name="Sharon I."/>
            <person name="Castelle C.J."/>
            <person name="Probst A.J."/>
            <person name="Thomas B.C."/>
            <person name="Singh A."/>
            <person name="Wilkins M.J."/>
            <person name="Karaoz U."/>
            <person name="Brodie E.L."/>
            <person name="Williams K.H."/>
            <person name="Hubbard S.S."/>
            <person name="Banfield J.F."/>
        </authorList>
    </citation>
    <scope>NUCLEOTIDE SEQUENCE [LARGE SCALE GENOMIC DNA]</scope>
</reference>